<dbReference type="EMBL" id="MLJW01000158">
    <property type="protein sequence ID" value="OIQ95901.1"/>
    <property type="molecule type" value="Genomic_DNA"/>
</dbReference>
<comment type="caution">
    <text evidence="1">The sequence shown here is derived from an EMBL/GenBank/DDBJ whole genome shotgun (WGS) entry which is preliminary data.</text>
</comment>
<accession>A0A1J5S6G7</accession>
<gene>
    <name evidence="1" type="ORF">GALL_221470</name>
</gene>
<evidence type="ECO:0000313" key="1">
    <source>
        <dbReference type="EMBL" id="OIQ95901.1"/>
    </source>
</evidence>
<organism evidence="1">
    <name type="scientific">mine drainage metagenome</name>
    <dbReference type="NCBI Taxonomy" id="410659"/>
    <lineage>
        <taxon>unclassified sequences</taxon>
        <taxon>metagenomes</taxon>
        <taxon>ecological metagenomes</taxon>
    </lineage>
</organism>
<name>A0A1J5S6G7_9ZZZZ</name>
<protein>
    <recommendedName>
        <fullName evidence="2">Lipoprotein</fullName>
    </recommendedName>
</protein>
<reference evidence="1" key="1">
    <citation type="submission" date="2016-10" db="EMBL/GenBank/DDBJ databases">
        <title>Sequence of Gallionella enrichment culture.</title>
        <authorList>
            <person name="Poehlein A."/>
            <person name="Muehling M."/>
            <person name="Daniel R."/>
        </authorList>
    </citation>
    <scope>NUCLEOTIDE SEQUENCE</scope>
</reference>
<proteinExistence type="predicted"/>
<evidence type="ECO:0008006" key="2">
    <source>
        <dbReference type="Google" id="ProtNLM"/>
    </source>
</evidence>
<dbReference type="AlphaFoldDB" id="A0A1J5S6G7"/>
<dbReference type="PROSITE" id="PS51257">
    <property type="entry name" value="PROKAR_LIPOPROTEIN"/>
    <property type="match status" value="1"/>
</dbReference>
<sequence>MIRPFRLAVSAALLLGLCACSSALWRTDSLSHESVDGQDVLVSWIWVGDDDIDISVAAEPPGEEPPFASDSRRLTPMVAQKAADMVAHRRCGDARQTMVMTTMPTGVYDYHYHCP</sequence>